<proteinExistence type="predicted"/>
<dbReference type="SUPFAM" id="SSF54637">
    <property type="entry name" value="Thioesterase/thiol ester dehydrase-isomerase"/>
    <property type="match status" value="1"/>
</dbReference>
<dbReference type="Gene3D" id="3.10.129.10">
    <property type="entry name" value="Hotdog Thioesterase"/>
    <property type="match status" value="1"/>
</dbReference>
<feature type="domain" description="MaoC-like" evidence="1">
    <location>
        <begin position="24"/>
        <end position="132"/>
    </location>
</feature>
<dbReference type="InterPro" id="IPR029069">
    <property type="entry name" value="HotDog_dom_sf"/>
</dbReference>
<evidence type="ECO:0000313" key="2">
    <source>
        <dbReference type="EMBL" id="MEO1752983.1"/>
    </source>
</evidence>
<dbReference type="InterPro" id="IPR002539">
    <property type="entry name" value="MaoC-like_dom"/>
</dbReference>
<dbReference type="Pfam" id="PF01575">
    <property type="entry name" value="MaoC_dehydratas"/>
    <property type="match status" value="1"/>
</dbReference>
<dbReference type="AlphaFoldDB" id="A0A9Q6WPF2"/>
<dbReference type="Proteomes" id="UP000509548">
    <property type="component" value="Chromosome 2"/>
</dbReference>
<evidence type="ECO:0000313" key="3">
    <source>
        <dbReference type="EMBL" id="QLB66063.1"/>
    </source>
</evidence>
<evidence type="ECO:0000259" key="1">
    <source>
        <dbReference type="Pfam" id="PF01575"/>
    </source>
</evidence>
<dbReference type="InterPro" id="IPR052342">
    <property type="entry name" value="MCH/BMMD"/>
</dbReference>
<reference evidence="2 5" key="3">
    <citation type="submission" date="2024-01" db="EMBL/GenBank/DDBJ databases">
        <title>The diversity of rhizobia nodulating Mimosa spp. in eleven states of Brazil covering several biomes is determined by host plant, location, and edaphic factors.</title>
        <authorList>
            <person name="Rouws L."/>
            <person name="Barauna A."/>
            <person name="Beukes C."/>
            <person name="De Faria S.M."/>
            <person name="Gross E."/>
            <person name="Dos Reis Junior F.B."/>
            <person name="Simon M."/>
            <person name="Maluk M."/>
            <person name="Odee D.W."/>
            <person name="Kenicer G."/>
            <person name="Young J.P.W."/>
            <person name="Reis V.M."/>
            <person name="Zilli J."/>
            <person name="James E.K."/>
        </authorList>
    </citation>
    <scope>NUCLEOTIDE SEQUENCE [LARGE SCALE GENOMIC DNA]</scope>
    <source>
        <strain evidence="2 5">JHI1651</strain>
    </source>
</reference>
<organism evidence="3 4">
    <name type="scientific">Paraburkholderia caribensis</name>
    <dbReference type="NCBI Taxonomy" id="75105"/>
    <lineage>
        <taxon>Bacteria</taxon>
        <taxon>Pseudomonadati</taxon>
        <taxon>Pseudomonadota</taxon>
        <taxon>Betaproteobacteria</taxon>
        <taxon>Burkholderiales</taxon>
        <taxon>Burkholderiaceae</taxon>
        <taxon>Paraburkholderia</taxon>
    </lineage>
</organism>
<evidence type="ECO:0000313" key="5">
    <source>
        <dbReference type="Proteomes" id="UP001462961"/>
    </source>
</evidence>
<dbReference type="EMBL" id="CP015959">
    <property type="protein sequence ID" value="QLB66063.1"/>
    <property type="molecule type" value="Genomic_DNA"/>
</dbReference>
<gene>
    <name evidence="3" type="ORF">A9O66_27635</name>
    <name evidence="2" type="ORF">VOI32_03465</name>
</gene>
<dbReference type="PANTHER" id="PTHR43664">
    <property type="entry name" value="MONOAMINE OXIDASE-RELATED"/>
    <property type="match status" value="1"/>
</dbReference>
<sequence length="164" mass="18154">MATVESAVANGLGPNAKFYDEFEVGTEWVTPRRTITEADIVLFTAVTGDQNPVHTDEEFAKNSVFGARLLHGPAVFAIATGLEFRLGLKEGTAIAFLGMTWDMRGPVKAGDTLHVRERVTSKRETKKPDCGIVFFYVAVENQRGEVVQEGEWKVMMKRKPGLYS</sequence>
<dbReference type="PANTHER" id="PTHR43664:SF1">
    <property type="entry name" value="BETA-METHYLMALYL-COA DEHYDRATASE"/>
    <property type="match status" value="1"/>
</dbReference>
<evidence type="ECO:0000313" key="4">
    <source>
        <dbReference type="Proteomes" id="UP000509548"/>
    </source>
</evidence>
<dbReference type="RefSeq" id="WP_107201764.1">
    <property type="nucleotide sequence ID" value="NZ_CP015959.1"/>
</dbReference>
<name>A0A9Q6WPF2_9BURK</name>
<keyword evidence="5" id="KW-1185">Reference proteome</keyword>
<dbReference type="Proteomes" id="UP001462961">
    <property type="component" value="Unassembled WGS sequence"/>
</dbReference>
<reference evidence="3" key="2">
    <citation type="submission" date="2016-06" db="EMBL/GenBank/DDBJ databases">
        <authorList>
            <person name="Huang P."/>
            <person name="Jiang X."/>
            <person name="Liu X."/>
        </authorList>
    </citation>
    <scope>NUCLEOTIDE SEQUENCE</scope>
    <source>
        <strain evidence="3">852011</strain>
    </source>
</reference>
<accession>A0A9Q6WPF2</accession>
<protein>
    <submittedName>
        <fullName evidence="3">Dehydratase</fullName>
    </submittedName>
    <submittedName>
        <fullName evidence="2">MaoC/PaaZ C-terminal domain-containing protein</fullName>
    </submittedName>
</protein>
<dbReference type="EMBL" id="JAYLVJ010000003">
    <property type="protein sequence ID" value="MEO1752983.1"/>
    <property type="molecule type" value="Genomic_DNA"/>
</dbReference>
<reference evidence="3 4" key="1">
    <citation type="journal article" date="2014" name="Genome Announc.">
        <title>Draft Genome Sequence of the Haloacid-Degrading Burkholderia caribensis Strain MBA4.</title>
        <authorList>
            <person name="Pan Y."/>
            <person name="Kong K.F."/>
            <person name="Tsang J.S."/>
        </authorList>
    </citation>
    <scope>NUCLEOTIDE SEQUENCE [LARGE SCALE GENOMIC DNA]</scope>
    <source>
        <strain evidence="3 4">852011</strain>
    </source>
</reference>